<evidence type="ECO:0000256" key="6">
    <source>
        <dbReference type="ARBA" id="ARBA00023315"/>
    </source>
</evidence>
<evidence type="ECO:0000256" key="5">
    <source>
        <dbReference type="ARBA" id="ARBA00023136"/>
    </source>
</evidence>
<dbReference type="InterPro" id="IPR001594">
    <property type="entry name" value="Palmitoyltrfase_DHHC"/>
</dbReference>
<comment type="subcellular location">
    <subcellularLocation>
        <location evidence="1">Membrane</location>
        <topology evidence="1">Multi-pass membrane protein</topology>
    </subcellularLocation>
</comment>
<name>A0A9L0ICY2_EQUAS</name>
<feature type="region of interest" description="Disordered" evidence="8">
    <location>
        <begin position="501"/>
        <end position="536"/>
    </location>
</feature>
<keyword evidence="4 7" id="KW-1133">Transmembrane helix</keyword>
<dbReference type="GO" id="GO:0005783">
    <property type="term" value="C:endoplasmic reticulum"/>
    <property type="evidence" value="ECO:0007669"/>
    <property type="project" value="TreeGrafter"/>
</dbReference>
<feature type="compositionally biased region" description="Basic residues" evidence="8">
    <location>
        <begin position="111"/>
        <end position="123"/>
    </location>
</feature>
<gene>
    <name evidence="10" type="primary">LOC106835877</name>
</gene>
<keyword evidence="5 7" id="KW-0472">Membrane</keyword>
<keyword evidence="11" id="KW-1185">Reference proteome</keyword>
<comment type="catalytic activity">
    <reaction evidence="7">
        <text>L-cysteinyl-[protein] + hexadecanoyl-CoA = S-hexadecanoyl-L-cysteinyl-[protein] + CoA</text>
        <dbReference type="Rhea" id="RHEA:36683"/>
        <dbReference type="Rhea" id="RHEA-COMP:10131"/>
        <dbReference type="Rhea" id="RHEA-COMP:11032"/>
        <dbReference type="ChEBI" id="CHEBI:29950"/>
        <dbReference type="ChEBI" id="CHEBI:57287"/>
        <dbReference type="ChEBI" id="CHEBI:57379"/>
        <dbReference type="ChEBI" id="CHEBI:74151"/>
        <dbReference type="EC" id="2.3.1.225"/>
    </reaction>
</comment>
<evidence type="ECO:0000259" key="9">
    <source>
        <dbReference type="Pfam" id="PF01529"/>
    </source>
</evidence>
<dbReference type="GO" id="GO:0019706">
    <property type="term" value="F:protein-cysteine S-palmitoyltransferase activity"/>
    <property type="evidence" value="ECO:0007669"/>
    <property type="project" value="UniProtKB-EC"/>
</dbReference>
<comment type="similarity">
    <text evidence="7">Belongs to the DHHC palmitoyltransferase family.</text>
</comment>
<feature type="region of interest" description="Disordered" evidence="8">
    <location>
        <begin position="94"/>
        <end position="124"/>
    </location>
</feature>
<keyword evidence="6 7" id="KW-0012">Acyltransferase</keyword>
<accession>A0A9L0ICY2</accession>
<feature type="transmembrane region" description="Helical" evidence="7">
    <location>
        <begin position="211"/>
        <end position="232"/>
    </location>
</feature>
<reference evidence="10" key="2">
    <citation type="submission" date="2025-08" db="UniProtKB">
        <authorList>
            <consortium name="Ensembl"/>
        </authorList>
    </citation>
    <scope>IDENTIFICATION</scope>
</reference>
<organism evidence="10 11">
    <name type="scientific">Equus asinus</name>
    <name type="common">Donkey</name>
    <name type="synonym">Equus africanus asinus</name>
    <dbReference type="NCBI Taxonomy" id="9793"/>
    <lineage>
        <taxon>Eukaryota</taxon>
        <taxon>Metazoa</taxon>
        <taxon>Chordata</taxon>
        <taxon>Craniata</taxon>
        <taxon>Vertebrata</taxon>
        <taxon>Euteleostomi</taxon>
        <taxon>Mammalia</taxon>
        <taxon>Eutheria</taxon>
        <taxon>Laurasiatheria</taxon>
        <taxon>Perissodactyla</taxon>
        <taxon>Equidae</taxon>
        <taxon>Equus</taxon>
    </lineage>
</organism>
<proteinExistence type="inferred from homology"/>
<reference evidence="10 11" key="1">
    <citation type="journal article" date="2020" name="Nat. Commun.">
        <title>Donkey genomes provide new insights into domestication and selection for coat color.</title>
        <authorList>
            <person name="Wang"/>
            <person name="C."/>
            <person name="Li"/>
            <person name="H."/>
            <person name="Guo"/>
            <person name="Y."/>
            <person name="Huang"/>
            <person name="J."/>
            <person name="Sun"/>
            <person name="Y."/>
            <person name="Min"/>
            <person name="J."/>
            <person name="Wang"/>
            <person name="J."/>
            <person name="Fang"/>
            <person name="X."/>
            <person name="Zhao"/>
            <person name="Z."/>
            <person name="Wang"/>
            <person name="S."/>
            <person name="Zhang"/>
            <person name="Y."/>
            <person name="Liu"/>
            <person name="Q."/>
            <person name="Jiang"/>
            <person name="Q."/>
            <person name="Wang"/>
            <person name="X."/>
            <person name="Guo"/>
            <person name="Y."/>
            <person name="Yang"/>
            <person name="C."/>
            <person name="Wang"/>
            <person name="Y."/>
            <person name="Tian"/>
            <person name="F."/>
            <person name="Zhuang"/>
            <person name="G."/>
            <person name="Fan"/>
            <person name="Y."/>
            <person name="Gao"/>
            <person name="Q."/>
            <person name="Li"/>
            <person name="Y."/>
            <person name="Ju"/>
            <person name="Z."/>
            <person name="Li"/>
            <person name="J."/>
            <person name="Li"/>
            <person name="R."/>
            <person name="Hou"/>
            <person name="M."/>
            <person name="Yang"/>
            <person name="G."/>
            <person name="Liu"/>
            <person name="G."/>
            <person name="Liu"/>
            <person name="W."/>
            <person name="Guo"/>
            <person name="J."/>
            <person name="Pan"/>
            <person name="S."/>
            <person name="Fan"/>
            <person name="G."/>
            <person name="Zhang"/>
            <person name="W."/>
            <person name="Zhang"/>
            <person name="R."/>
            <person name="Yu"/>
            <person name="J."/>
            <person name="Zhang"/>
            <person name="X."/>
            <person name="Yin"/>
            <person name="Q."/>
            <person name="Ji"/>
            <person name="C."/>
            <person name="Jin"/>
            <person name="Y."/>
            <person name="Yue"/>
            <person name="G."/>
            <person name="Liu"/>
            <person name="M."/>
            <person name="Xu"/>
            <person name="J."/>
            <person name="Liu"/>
            <person name="S."/>
            <person name="Jordana"/>
            <person name="J."/>
            <person name="Noce"/>
            <person name="A."/>
            <person name="Amills"/>
            <person name="M."/>
            <person name="Wu"/>
            <person name="D.D."/>
            <person name="Li"/>
            <person name="S."/>
            <person name="Zhou"/>
            <person name="X. and Zhong"/>
            <person name="J."/>
        </authorList>
    </citation>
    <scope>NUCLEOTIDE SEQUENCE [LARGE SCALE GENOMIC DNA]</scope>
</reference>
<evidence type="ECO:0000313" key="11">
    <source>
        <dbReference type="Proteomes" id="UP000694387"/>
    </source>
</evidence>
<evidence type="ECO:0000256" key="3">
    <source>
        <dbReference type="ARBA" id="ARBA00022692"/>
    </source>
</evidence>
<evidence type="ECO:0000256" key="4">
    <source>
        <dbReference type="ARBA" id="ARBA00022989"/>
    </source>
</evidence>
<dbReference type="GO" id="GO:0006612">
    <property type="term" value="P:protein targeting to membrane"/>
    <property type="evidence" value="ECO:0007669"/>
    <property type="project" value="TreeGrafter"/>
</dbReference>
<evidence type="ECO:0000256" key="2">
    <source>
        <dbReference type="ARBA" id="ARBA00022679"/>
    </source>
</evidence>
<protein>
    <recommendedName>
        <fullName evidence="7">Palmitoyltransferase</fullName>
        <ecNumber evidence="7">2.3.1.225</ecNumber>
    </recommendedName>
</protein>
<feature type="transmembrane region" description="Helical" evidence="7">
    <location>
        <begin position="238"/>
        <end position="261"/>
    </location>
</feature>
<dbReference type="Pfam" id="PF01529">
    <property type="entry name" value="DHHC"/>
    <property type="match status" value="1"/>
</dbReference>
<evidence type="ECO:0000256" key="8">
    <source>
        <dbReference type="SAM" id="MobiDB-lite"/>
    </source>
</evidence>
<evidence type="ECO:0000256" key="1">
    <source>
        <dbReference type="ARBA" id="ARBA00004141"/>
    </source>
</evidence>
<dbReference type="Ensembl" id="ENSEAST00005037650.1">
    <property type="protein sequence ID" value="ENSEASP00005038742.1"/>
    <property type="gene ID" value="ENSEASG00005018131.2"/>
</dbReference>
<evidence type="ECO:0000256" key="7">
    <source>
        <dbReference type="RuleBase" id="RU079119"/>
    </source>
</evidence>
<keyword evidence="3 7" id="KW-0812">Transmembrane</keyword>
<feature type="transmembrane region" description="Helical" evidence="7">
    <location>
        <begin position="335"/>
        <end position="360"/>
    </location>
</feature>
<evidence type="ECO:0000313" key="10">
    <source>
        <dbReference type="Ensembl" id="ENSEASP00005038742.1"/>
    </source>
</evidence>
<sequence length="572" mass="63636">MSSELGSAHRPVLASGVPGRPPPAHILAAPLPAPLFPGIPGGHPGHPSPSAHLRSAKVSRISVPVIPMTLCSLAILQEGTAGPKTLCRMRKWKPSPAASRGTPLANAGARHPGHTHTFQRRHSQPSAAETARLRCFPKKVPLVLEEPTTSLHPQDRVQKVPDFSCVCQMGFCTKKWRRVIPEAPAKEGKQILVPRRSRVNGWSKPLHSFQAAAWIMFLVLAFASFFIFIPLLPQEWKYIAYIVTGGLFFFHFIVHLIAMSLDPAEDSVRLKKSYTEPLPTFDRSKHAHVIQNQYCHLCQVPVSLKAKHCSACNKCISGFDHHCKWLNNCVGTRNYWYFFSSVASASAGLLCLIVILLYIFTQYFLNPEELRTDPQYQSVSRKNTWLLFLPLFPVRTSTPVVLGIGVSMLLLDIMTLVMLGHLLIFHLYLMAKKMSTFEYMTQGRLRQDAKTPEAKKGLSIQIELPQEADEDLSPSARGKGKHKQFLRFPWCQNMCSLSTIHPKKSSPPKQTVVDPNSSASGVKSEELPPPLKDPSQSFVVTIHPENSSSLLKLRAEPLGTSLKCRGRAEGWV</sequence>
<dbReference type="PANTHER" id="PTHR22883">
    <property type="entry name" value="ZINC FINGER DHHC DOMAIN CONTAINING PROTEIN"/>
    <property type="match status" value="1"/>
</dbReference>
<dbReference type="AlphaFoldDB" id="A0A9L0ICY2"/>
<dbReference type="GeneTree" id="ENSGT00940000161608"/>
<dbReference type="GO" id="GO:0016020">
    <property type="term" value="C:membrane"/>
    <property type="evidence" value="ECO:0007669"/>
    <property type="project" value="UniProtKB-SubCell"/>
</dbReference>
<feature type="domain" description="Palmitoyltransferase DHHC" evidence="9">
    <location>
        <begin position="290"/>
        <end position="442"/>
    </location>
</feature>
<dbReference type="GO" id="GO:0005794">
    <property type="term" value="C:Golgi apparatus"/>
    <property type="evidence" value="ECO:0007669"/>
    <property type="project" value="TreeGrafter"/>
</dbReference>
<reference evidence="10" key="3">
    <citation type="submission" date="2025-09" db="UniProtKB">
        <authorList>
            <consortium name="Ensembl"/>
        </authorList>
    </citation>
    <scope>IDENTIFICATION</scope>
</reference>
<dbReference type="PANTHER" id="PTHR22883:SF22">
    <property type="entry name" value="PALMITOYLTRANSFERASE ZDHHC11-RELATED"/>
    <property type="match status" value="1"/>
</dbReference>
<dbReference type="InterPro" id="IPR039859">
    <property type="entry name" value="PFA4/ZDH16/20/ERF2-like"/>
</dbReference>
<dbReference type="EC" id="2.3.1.225" evidence="7"/>
<keyword evidence="2 7" id="KW-0808">Transferase</keyword>
<dbReference type="Proteomes" id="UP000694387">
    <property type="component" value="Chromosome 10"/>
</dbReference>
<feature type="compositionally biased region" description="Polar residues" evidence="8">
    <location>
        <begin position="507"/>
        <end position="521"/>
    </location>
</feature>
<dbReference type="PROSITE" id="PS50216">
    <property type="entry name" value="DHHC"/>
    <property type="match status" value="1"/>
</dbReference>
<comment type="domain">
    <text evidence="7">The DHHC domain is required for palmitoyltransferase activity.</text>
</comment>
<feature type="transmembrane region" description="Helical" evidence="7">
    <location>
        <begin position="400"/>
        <end position="429"/>
    </location>
</feature>